<dbReference type="SUPFAM" id="SSF47973">
    <property type="entry name" value="Ribosomal protein S7"/>
    <property type="match status" value="1"/>
</dbReference>
<organism evidence="7">
    <name type="scientific">hydrothermal vent metagenome</name>
    <dbReference type="NCBI Taxonomy" id="652676"/>
    <lineage>
        <taxon>unclassified sequences</taxon>
        <taxon>metagenomes</taxon>
        <taxon>ecological metagenomes</taxon>
    </lineage>
</organism>
<dbReference type="InterPro" id="IPR036823">
    <property type="entry name" value="Ribosomal_uS7_dom_sf"/>
</dbReference>
<evidence type="ECO:0000256" key="1">
    <source>
        <dbReference type="ARBA" id="ARBA00007151"/>
    </source>
</evidence>
<keyword evidence="4 7" id="KW-0689">Ribosomal protein</keyword>
<dbReference type="NCBIfam" id="TIGR01029">
    <property type="entry name" value="rpsG_bact"/>
    <property type="match status" value="1"/>
</dbReference>
<dbReference type="PIRSF" id="PIRSF002122">
    <property type="entry name" value="RPS7p_RPS7a_RPS5e_RPS7o"/>
    <property type="match status" value="1"/>
</dbReference>
<accession>A0A3B1DKA5</accession>
<protein>
    <submittedName>
        <fullName evidence="7">SSU ribosomal protein S7p (S5e)</fullName>
    </submittedName>
</protein>
<name>A0A3B1DKA5_9ZZZZ</name>
<evidence type="ECO:0000256" key="5">
    <source>
        <dbReference type="ARBA" id="ARBA00023274"/>
    </source>
</evidence>
<dbReference type="GO" id="GO:0015935">
    <property type="term" value="C:small ribosomal subunit"/>
    <property type="evidence" value="ECO:0007669"/>
    <property type="project" value="InterPro"/>
</dbReference>
<reference evidence="7" key="1">
    <citation type="submission" date="2018-06" db="EMBL/GenBank/DDBJ databases">
        <authorList>
            <person name="Zhirakovskaya E."/>
        </authorList>
    </citation>
    <scope>NUCLEOTIDE SEQUENCE</scope>
</reference>
<dbReference type="FunFam" id="1.10.455.10:FF:000001">
    <property type="entry name" value="30S ribosomal protein S7"/>
    <property type="match status" value="1"/>
</dbReference>
<keyword evidence="5" id="KW-0687">Ribonucleoprotein</keyword>
<keyword evidence="2" id="KW-0699">rRNA-binding</keyword>
<evidence type="ECO:0000256" key="2">
    <source>
        <dbReference type="ARBA" id="ARBA00022730"/>
    </source>
</evidence>
<evidence type="ECO:0000259" key="6">
    <source>
        <dbReference type="Pfam" id="PF00177"/>
    </source>
</evidence>
<evidence type="ECO:0000313" key="7">
    <source>
        <dbReference type="EMBL" id="VAX37203.1"/>
    </source>
</evidence>
<dbReference type="InterPro" id="IPR020606">
    <property type="entry name" value="Ribosomal_uS7_CS"/>
</dbReference>
<keyword evidence="3" id="KW-0694">RNA-binding</keyword>
<dbReference type="GO" id="GO:0003735">
    <property type="term" value="F:structural constituent of ribosome"/>
    <property type="evidence" value="ECO:0007669"/>
    <property type="project" value="InterPro"/>
</dbReference>
<dbReference type="Gene3D" id="1.10.455.10">
    <property type="entry name" value="Ribosomal protein S7 domain"/>
    <property type="match status" value="1"/>
</dbReference>
<dbReference type="Pfam" id="PF00177">
    <property type="entry name" value="Ribosomal_S7"/>
    <property type="match status" value="1"/>
</dbReference>
<gene>
    <name evidence="7" type="ORF">MNBD_UNCLBAC01-802</name>
</gene>
<comment type="similarity">
    <text evidence="1">Belongs to the universal ribosomal protein uS7 family.</text>
</comment>
<dbReference type="PANTHER" id="PTHR11205">
    <property type="entry name" value="RIBOSOMAL PROTEIN S7"/>
    <property type="match status" value="1"/>
</dbReference>
<dbReference type="GO" id="GO:0006412">
    <property type="term" value="P:translation"/>
    <property type="evidence" value="ECO:0007669"/>
    <property type="project" value="InterPro"/>
</dbReference>
<dbReference type="InterPro" id="IPR005717">
    <property type="entry name" value="Ribosomal_uS7_bac/org-type"/>
</dbReference>
<dbReference type="EMBL" id="UOGJ01000120">
    <property type="protein sequence ID" value="VAX37203.1"/>
    <property type="molecule type" value="Genomic_DNA"/>
</dbReference>
<dbReference type="CDD" id="cd14869">
    <property type="entry name" value="uS7_Bacteria"/>
    <property type="match status" value="1"/>
</dbReference>
<feature type="domain" description="Small ribosomal subunit protein uS7" evidence="6">
    <location>
        <begin position="1"/>
        <end position="149"/>
    </location>
</feature>
<dbReference type="InterPro" id="IPR023798">
    <property type="entry name" value="Ribosomal_uS7_dom"/>
</dbReference>
<dbReference type="AlphaFoldDB" id="A0A3B1DKA5"/>
<dbReference type="InterPro" id="IPR000235">
    <property type="entry name" value="Ribosomal_uS7"/>
</dbReference>
<dbReference type="HAMAP" id="MF_00480_B">
    <property type="entry name" value="Ribosomal_uS7_B"/>
    <property type="match status" value="1"/>
</dbReference>
<evidence type="ECO:0000256" key="3">
    <source>
        <dbReference type="ARBA" id="ARBA00022884"/>
    </source>
</evidence>
<evidence type="ECO:0000256" key="4">
    <source>
        <dbReference type="ARBA" id="ARBA00022980"/>
    </source>
</evidence>
<sequence length="156" mass="17822">MRRRRAEKREAVADPKYNSKLVAKFINNLMVEGKKTIAESIVYNAFDILEKKTQEDGALKVFNKAIENVRPKIKVKSRRVGGSTYQVPVEVSTPQGNSLAIRWIRDFARKKKGRPMQQKLADELFAAYKGEGSAVKKKDDTHKMADSNKAFAHLRW</sequence>
<proteinExistence type="inferred from homology"/>
<dbReference type="GO" id="GO:0019843">
    <property type="term" value="F:rRNA binding"/>
    <property type="evidence" value="ECO:0007669"/>
    <property type="project" value="UniProtKB-KW"/>
</dbReference>
<dbReference type="PROSITE" id="PS00052">
    <property type="entry name" value="RIBOSOMAL_S7"/>
    <property type="match status" value="1"/>
</dbReference>